<accession>A0ABD5ZMG2</accession>
<comment type="caution">
    <text evidence="1">The sequence shown here is derived from an EMBL/GenBank/DDBJ whole genome shotgun (WGS) entry which is preliminary data.</text>
</comment>
<dbReference type="GeneID" id="79266215"/>
<dbReference type="CDD" id="cd06552">
    <property type="entry name" value="ASCH_yqfb_like"/>
    <property type="match status" value="1"/>
</dbReference>
<keyword evidence="2" id="KW-1185">Reference proteome</keyword>
<dbReference type="SUPFAM" id="SSF88697">
    <property type="entry name" value="PUA domain-like"/>
    <property type="match status" value="1"/>
</dbReference>
<dbReference type="EMBL" id="JBHTAP010000001">
    <property type="protein sequence ID" value="MFC7234547.1"/>
    <property type="molecule type" value="Genomic_DNA"/>
</dbReference>
<evidence type="ECO:0000313" key="1">
    <source>
        <dbReference type="EMBL" id="MFC7234547.1"/>
    </source>
</evidence>
<gene>
    <name evidence="1" type="ORF">ACFQJ4_04360</name>
</gene>
<name>A0ABD5ZMG2_9EURY</name>
<protein>
    <submittedName>
        <fullName evidence="1">ASCH domain-containing protein</fullName>
    </submittedName>
</protein>
<organism evidence="1 2">
    <name type="scientific">Halosegnis marinus</name>
    <dbReference type="NCBI Taxonomy" id="3034023"/>
    <lineage>
        <taxon>Archaea</taxon>
        <taxon>Methanobacteriati</taxon>
        <taxon>Methanobacteriota</taxon>
        <taxon>Stenosarchaea group</taxon>
        <taxon>Halobacteria</taxon>
        <taxon>Halobacteriales</taxon>
        <taxon>Natronomonadaceae</taxon>
        <taxon>Halosegnis</taxon>
    </lineage>
</organism>
<dbReference type="InterPro" id="IPR015947">
    <property type="entry name" value="PUA-like_sf"/>
</dbReference>
<proteinExistence type="predicted"/>
<dbReference type="AlphaFoldDB" id="A0ABD5ZMG2"/>
<dbReference type="RefSeq" id="WP_276235555.1">
    <property type="nucleotide sequence ID" value="NZ_CP119802.1"/>
</dbReference>
<sequence>MTEIAPDDLLPNDRVTEAVAEGRVTQLTRGASNRYAEAGDTFALDGDTFEVTEVEERKLGDMTDGDAEREGSPSLDAYKARMKRAHPGGFEWDDDADVLTYRFERVSA</sequence>
<dbReference type="Proteomes" id="UP001596398">
    <property type="component" value="Unassembled WGS sequence"/>
</dbReference>
<evidence type="ECO:0000313" key="2">
    <source>
        <dbReference type="Proteomes" id="UP001596398"/>
    </source>
</evidence>
<reference evidence="1 2" key="1">
    <citation type="journal article" date="2019" name="Int. J. Syst. Evol. Microbiol.">
        <title>The Global Catalogue of Microorganisms (GCM) 10K type strain sequencing project: providing services to taxonomists for standard genome sequencing and annotation.</title>
        <authorList>
            <consortium name="The Broad Institute Genomics Platform"/>
            <consortium name="The Broad Institute Genome Sequencing Center for Infectious Disease"/>
            <person name="Wu L."/>
            <person name="Ma J."/>
        </authorList>
    </citation>
    <scope>NUCLEOTIDE SEQUENCE [LARGE SCALE GENOMIC DNA]</scope>
    <source>
        <strain evidence="1 2">DT85</strain>
    </source>
</reference>